<reference evidence="2" key="1">
    <citation type="journal article" date="2020" name="Stud. Mycol.">
        <title>101 Dothideomycetes genomes: a test case for predicting lifestyles and emergence of pathogens.</title>
        <authorList>
            <person name="Haridas S."/>
            <person name="Albert R."/>
            <person name="Binder M."/>
            <person name="Bloem J."/>
            <person name="Labutti K."/>
            <person name="Salamov A."/>
            <person name="Andreopoulos B."/>
            <person name="Baker S."/>
            <person name="Barry K."/>
            <person name="Bills G."/>
            <person name="Bluhm B."/>
            <person name="Cannon C."/>
            <person name="Castanera R."/>
            <person name="Culley D."/>
            <person name="Daum C."/>
            <person name="Ezra D."/>
            <person name="Gonzalez J."/>
            <person name="Henrissat B."/>
            <person name="Kuo A."/>
            <person name="Liang C."/>
            <person name="Lipzen A."/>
            <person name="Lutzoni F."/>
            <person name="Magnuson J."/>
            <person name="Mondo S."/>
            <person name="Nolan M."/>
            <person name="Ohm R."/>
            <person name="Pangilinan J."/>
            <person name="Park H.-J."/>
            <person name="Ramirez L."/>
            <person name="Alfaro M."/>
            <person name="Sun H."/>
            <person name="Tritt A."/>
            <person name="Yoshinaga Y."/>
            <person name="Zwiers L.-H."/>
            <person name="Turgeon B."/>
            <person name="Goodwin S."/>
            <person name="Spatafora J."/>
            <person name="Crous P."/>
            <person name="Grigoriev I."/>
        </authorList>
    </citation>
    <scope>NUCLEOTIDE SEQUENCE</scope>
    <source>
        <strain evidence="2">CBS 207.26</strain>
    </source>
</reference>
<protein>
    <submittedName>
        <fullName evidence="2">Uncharacterized protein</fullName>
    </submittedName>
</protein>
<dbReference type="EMBL" id="ML994612">
    <property type="protein sequence ID" value="KAF2194161.1"/>
    <property type="molecule type" value="Genomic_DNA"/>
</dbReference>
<dbReference type="Proteomes" id="UP000800200">
    <property type="component" value="Unassembled WGS sequence"/>
</dbReference>
<evidence type="ECO:0000313" key="2">
    <source>
        <dbReference type="EMBL" id="KAF2194161.1"/>
    </source>
</evidence>
<evidence type="ECO:0000256" key="1">
    <source>
        <dbReference type="SAM" id="MobiDB-lite"/>
    </source>
</evidence>
<feature type="region of interest" description="Disordered" evidence="1">
    <location>
        <begin position="241"/>
        <end position="270"/>
    </location>
</feature>
<dbReference type="AlphaFoldDB" id="A0A6A6ES84"/>
<feature type="compositionally biased region" description="Basic and acidic residues" evidence="1">
    <location>
        <begin position="252"/>
        <end position="263"/>
    </location>
</feature>
<organism evidence="2 3">
    <name type="scientific">Zopfia rhizophila CBS 207.26</name>
    <dbReference type="NCBI Taxonomy" id="1314779"/>
    <lineage>
        <taxon>Eukaryota</taxon>
        <taxon>Fungi</taxon>
        <taxon>Dikarya</taxon>
        <taxon>Ascomycota</taxon>
        <taxon>Pezizomycotina</taxon>
        <taxon>Dothideomycetes</taxon>
        <taxon>Dothideomycetes incertae sedis</taxon>
        <taxon>Zopfiaceae</taxon>
        <taxon>Zopfia</taxon>
    </lineage>
</organism>
<gene>
    <name evidence="2" type="ORF">K469DRAFT_689203</name>
</gene>
<feature type="region of interest" description="Disordered" evidence="1">
    <location>
        <begin position="130"/>
        <end position="159"/>
    </location>
</feature>
<feature type="compositionally biased region" description="Basic and acidic residues" evidence="1">
    <location>
        <begin position="150"/>
        <end position="159"/>
    </location>
</feature>
<name>A0A6A6ES84_9PEZI</name>
<keyword evidence="3" id="KW-1185">Reference proteome</keyword>
<sequence>MAFPSSFAMLFNYLTDFLQSPTVLPHPILRYPTISSSTVETPNTSPIAPQNRIRHGAMETNARNPGYGFSYALNTPAQITSGRFEDVQELLVGRQGWLTIMELIRYTFRFRRRRLYWTREETKRMRWVPDGDEQQGSFQEVTAGEGQESMNRDQRHDERREGVMETPLDHNTELGPSSYEHNRIKHCRTSKDSDSVQPEETLRRIYETLINLPVPQSQTQKPANEDQRRLLRYLTQTRRSMSATRNCPYRNRKLEAKKESGIEREEDGDV</sequence>
<accession>A0A6A6ES84</accession>
<evidence type="ECO:0000313" key="3">
    <source>
        <dbReference type="Proteomes" id="UP000800200"/>
    </source>
</evidence>
<proteinExistence type="predicted"/>